<evidence type="ECO:0000256" key="1">
    <source>
        <dbReference type="SAM" id="MobiDB-lite"/>
    </source>
</evidence>
<evidence type="ECO:0000313" key="3">
    <source>
        <dbReference type="Proteomes" id="UP001345963"/>
    </source>
</evidence>
<feature type="compositionally biased region" description="Polar residues" evidence="1">
    <location>
        <begin position="185"/>
        <end position="196"/>
    </location>
</feature>
<name>A0ABU7BFJ2_9TELE</name>
<sequence length="225" mass="24626">MGTPPQMSFIPEKPTKQHPHSASSTHSPAPSTPASSHPHHTARPQGKGPVQRYPTYRRNRADTIEHQAHNGTLDPTPRRDKLTRQEVPGQQQALGAGVPHRNHTDTPHHCHCNHSPGGYIIQLCSTTAAQQIQMPVTPLPRRGHPPTIHPPARHTSPHQADLPAPPPKRSHISINTAKPRPPHWSTATRTPTSAQIPTRKPAPSPGLRGCVKRPPSLPPPTQMWC</sequence>
<feature type="compositionally biased region" description="Basic and acidic residues" evidence="1">
    <location>
        <begin position="59"/>
        <end position="68"/>
    </location>
</feature>
<dbReference type="EMBL" id="JAHUTI010051600">
    <property type="protein sequence ID" value="MED6249221.1"/>
    <property type="molecule type" value="Genomic_DNA"/>
</dbReference>
<protein>
    <submittedName>
        <fullName evidence="2">Uncharacterized protein</fullName>
    </submittedName>
</protein>
<organism evidence="2 3">
    <name type="scientific">Ataeniobius toweri</name>
    <dbReference type="NCBI Taxonomy" id="208326"/>
    <lineage>
        <taxon>Eukaryota</taxon>
        <taxon>Metazoa</taxon>
        <taxon>Chordata</taxon>
        <taxon>Craniata</taxon>
        <taxon>Vertebrata</taxon>
        <taxon>Euteleostomi</taxon>
        <taxon>Actinopterygii</taxon>
        <taxon>Neopterygii</taxon>
        <taxon>Teleostei</taxon>
        <taxon>Neoteleostei</taxon>
        <taxon>Acanthomorphata</taxon>
        <taxon>Ovalentaria</taxon>
        <taxon>Atherinomorphae</taxon>
        <taxon>Cyprinodontiformes</taxon>
        <taxon>Goodeidae</taxon>
        <taxon>Ataeniobius</taxon>
    </lineage>
</organism>
<keyword evidence="3" id="KW-1185">Reference proteome</keyword>
<feature type="compositionally biased region" description="Low complexity" evidence="1">
    <location>
        <begin position="20"/>
        <end position="36"/>
    </location>
</feature>
<accession>A0ABU7BFJ2</accession>
<feature type="region of interest" description="Disordered" evidence="1">
    <location>
        <begin position="142"/>
        <end position="225"/>
    </location>
</feature>
<feature type="region of interest" description="Disordered" evidence="1">
    <location>
        <begin position="1"/>
        <end position="109"/>
    </location>
</feature>
<feature type="compositionally biased region" description="Pro residues" evidence="1">
    <location>
        <begin position="215"/>
        <end position="225"/>
    </location>
</feature>
<comment type="caution">
    <text evidence="2">The sequence shown here is derived from an EMBL/GenBank/DDBJ whole genome shotgun (WGS) entry which is preliminary data.</text>
</comment>
<reference evidence="2 3" key="1">
    <citation type="submission" date="2021-07" db="EMBL/GenBank/DDBJ databases">
        <authorList>
            <person name="Palmer J.M."/>
        </authorList>
    </citation>
    <scope>NUCLEOTIDE SEQUENCE [LARGE SCALE GENOMIC DNA]</scope>
    <source>
        <strain evidence="2 3">AT_MEX2019</strain>
        <tissue evidence="2">Muscle</tissue>
    </source>
</reference>
<gene>
    <name evidence="2" type="ORF">ATANTOWER_011099</name>
</gene>
<proteinExistence type="predicted"/>
<dbReference type="Proteomes" id="UP001345963">
    <property type="component" value="Unassembled WGS sequence"/>
</dbReference>
<evidence type="ECO:0000313" key="2">
    <source>
        <dbReference type="EMBL" id="MED6249221.1"/>
    </source>
</evidence>